<dbReference type="AlphaFoldDB" id="A0A558HG65"/>
<evidence type="ECO:0000259" key="5">
    <source>
        <dbReference type="Pfam" id="PF13360"/>
    </source>
</evidence>
<proteinExistence type="inferred from homology"/>
<evidence type="ECO:0000256" key="2">
    <source>
        <dbReference type="ARBA" id="ARBA00023136"/>
    </source>
</evidence>
<evidence type="ECO:0000256" key="3">
    <source>
        <dbReference type="ARBA" id="ARBA00023237"/>
    </source>
</evidence>
<dbReference type="InterPro" id="IPR018391">
    <property type="entry name" value="PQQ_b-propeller_rpt"/>
</dbReference>
<comment type="subcellular location">
    <subcellularLocation>
        <location evidence="4">Cell outer membrane</location>
    </subcellularLocation>
</comment>
<dbReference type="InterPro" id="IPR011047">
    <property type="entry name" value="Quinoprotein_ADH-like_sf"/>
</dbReference>
<evidence type="ECO:0000313" key="7">
    <source>
        <dbReference type="Proteomes" id="UP000319941"/>
    </source>
</evidence>
<feature type="domain" description="Pyrrolo-quinoline quinone repeat" evidence="5">
    <location>
        <begin position="93"/>
        <end position="324"/>
    </location>
</feature>
<keyword evidence="7" id="KW-1185">Reference proteome</keyword>
<dbReference type="GO" id="GO:0043165">
    <property type="term" value="P:Gram-negative-bacterium-type cell outer membrane assembly"/>
    <property type="evidence" value="ECO:0007669"/>
    <property type="project" value="UniProtKB-UniRule"/>
</dbReference>
<dbReference type="SUPFAM" id="SSF50998">
    <property type="entry name" value="Quinoprotein alcohol dehydrogenase-like"/>
    <property type="match status" value="1"/>
</dbReference>
<dbReference type="Gene3D" id="2.130.10.10">
    <property type="entry name" value="YVTN repeat-like/Quinoprotein amine dehydrogenase"/>
    <property type="match status" value="1"/>
</dbReference>
<dbReference type="InterPro" id="IPR002372">
    <property type="entry name" value="PQQ_rpt_dom"/>
</dbReference>
<evidence type="ECO:0000256" key="4">
    <source>
        <dbReference type="HAMAP-Rule" id="MF_00923"/>
    </source>
</evidence>
<organism evidence="6 7">
    <name type="scientific">Cobetia crustatorum</name>
    <dbReference type="NCBI Taxonomy" id="553385"/>
    <lineage>
        <taxon>Bacteria</taxon>
        <taxon>Pseudomonadati</taxon>
        <taxon>Pseudomonadota</taxon>
        <taxon>Gammaproteobacteria</taxon>
        <taxon>Oceanospirillales</taxon>
        <taxon>Halomonadaceae</taxon>
        <taxon>Cobetia</taxon>
    </lineage>
</organism>
<dbReference type="GO" id="GO:0051205">
    <property type="term" value="P:protein insertion into membrane"/>
    <property type="evidence" value="ECO:0007669"/>
    <property type="project" value="UniProtKB-UniRule"/>
</dbReference>
<evidence type="ECO:0000256" key="1">
    <source>
        <dbReference type="ARBA" id="ARBA00022729"/>
    </source>
</evidence>
<dbReference type="OrthoDB" id="5173551at2"/>
<dbReference type="GO" id="GO:0009279">
    <property type="term" value="C:cell outer membrane"/>
    <property type="evidence" value="ECO:0007669"/>
    <property type="project" value="UniProtKB-SubCell"/>
</dbReference>
<feature type="chain" id="PRO_5022275402" description="Outer membrane protein assembly factor BamB" evidence="4">
    <location>
        <begin position="41"/>
        <end position="401"/>
    </location>
</feature>
<dbReference type="Pfam" id="PF13360">
    <property type="entry name" value="PQQ_2"/>
    <property type="match status" value="1"/>
</dbReference>
<dbReference type="SMART" id="SM00564">
    <property type="entry name" value="PQQ"/>
    <property type="match status" value="7"/>
</dbReference>
<keyword evidence="1 4" id="KW-0732">Signal</keyword>
<comment type="function">
    <text evidence="4">Part of the outer membrane protein assembly complex, which is involved in assembly and insertion of beta-barrel proteins into the outer membrane.</text>
</comment>
<dbReference type="STRING" id="553385.GCA_000591415_02389"/>
<gene>
    <name evidence="4 6" type="primary">bamB</name>
    <name evidence="6" type="ORF">FQP86_15085</name>
</gene>
<evidence type="ECO:0000313" key="6">
    <source>
        <dbReference type="EMBL" id="TVU68111.1"/>
    </source>
</evidence>
<keyword evidence="2 4" id="KW-0472">Membrane</keyword>
<dbReference type="NCBIfam" id="TIGR03300">
    <property type="entry name" value="assembly_YfgL"/>
    <property type="match status" value="1"/>
</dbReference>
<dbReference type="InterPro" id="IPR017687">
    <property type="entry name" value="BamB"/>
</dbReference>
<name>A0A558HG65_9GAMM</name>
<comment type="similarity">
    <text evidence="4">Belongs to the BamB family.</text>
</comment>
<accession>A0A558HG65</accession>
<keyword evidence="3 4" id="KW-0998">Cell outer membrane</keyword>
<dbReference type="PANTHER" id="PTHR34512">
    <property type="entry name" value="CELL SURFACE PROTEIN"/>
    <property type="match status" value="1"/>
</dbReference>
<comment type="caution">
    <text evidence="6">The sequence shown here is derived from an EMBL/GenBank/DDBJ whole genome shotgun (WGS) entry which is preliminary data.</text>
</comment>
<dbReference type="Proteomes" id="UP000319941">
    <property type="component" value="Unassembled WGS sequence"/>
</dbReference>
<dbReference type="InterPro" id="IPR015943">
    <property type="entry name" value="WD40/YVTN_repeat-like_dom_sf"/>
</dbReference>
<feature type="signal peptide" evidence="4">
    <location>
        <begin position="1"/>
        <end position="40"/>
    </location>
</feature>
<reference evidence="6 7" key="1">
    <citation type="submission" date="2019-07" db="EMBL/GenBank/DDBJ databases">
        <title>Diversity of Bacteria from Kongsfjorden, Arctic.</title>
        <authorList>
            <person name="Yu Y."/>
        </authorList>
    </citation>
    <scope>NUCLEOTIDE SEQUENCE [LARGE SCALE GENOMIC DNA]</scope>
    <source>
        <strain evidence="6 7">SM1923</strain>
    </source>
</reference>
<dbReference type="RefSeq" id="WP_144727977.1">
    <property type="nucleotide sequence ID" value="NZ_CAWOWR010000013.1"/>
</dbReference>
<dbReference type="HAMAP" id="MF_00923">
    <property type="entry name" value="OM_assembly_BamB"/>
    <property type="match status" value="1"/>
</dbReference>
<comment type="subunit">
    <text evidence="4">Part of the Bam complex.</text>
</comment>
<sequence precursor="true">MSLSSNFRLSQLSLKQLRMGRLALPASLLAVSLLAGCANSAQPEYTPKDLVDFDSKVTLDSAWSESVGNGLGRAHYPLAPIVANDRLFVAAEDGELEALDAKNGDDVWQVTLPSGITSALNADTSRLYVGTRDGKVSAINQEDGSVEWSTRVSSEVLAAPQYNDELVVVQSVDGTITALDRFTGEEQWAYTATIPALTLRGTGAPRVIKPVTFAGFANGKLVTLDNRSGQELWDLRVAVPAGRTEVDQLVDLDGQPVLTQDGRLFVTSYNGRLIALDARNGEPLWDKKSSSYLTPIVVGDYLFSIDNASHVLAMDANTGNVLWKSEDLEGRWLTSPAFVDGKLVVGDFDGYVHLLDAQSGEIVGRYDVGGDGISLTPLTDGKRIYIYTNDGELTALDLETP</sequence>
<protein>
    <recommendedName>
        <fullName evidence="4">Outer membrane protein assembly factor BamB</fullName>
    </recommendedName>
</protein>
<dbReference type="PANTHER" id="PTHR34512:SF30">
    <property type="entry name" value="OUTER MEMBRANE PROTEIN ASSEMBLY FACTOR BAMB"/>
    <property type="match status" value="1"/>
</dbReference>
<dbReference type="EMBL" id="VNFH01000011">
    <property type="protein sequence ID" value="TVU68111.1"/>
    <property type="molecule type" value="Genomic_DNA"/>
</dbReference>